<organism evidence="1">
    <name type="scientific">bioreactor metagenome</name>
    <dbReference type="NCBI Taxonomy" id="1076179"/>
    <lineage>
        <taxon>unclassified sequences</taxon>
        <taxon>metagenomes</taxon>
        <taxon>ecological metagenomes</taxon>
    </lineage>
</organism>
<evidence type="ECO:0000313" key="1">
    <source>
        <dbReference type="EMBL" id="MPM66705.1"/>
    </source>
</evidence>
<protein>
    <submittedName>
        <fullName evidence="1">Uncharacterized protein</fullName>
    </submittedName>
</protein>
<comment type="caution">
    <text evidence="1">The sequence shown here is derived from an EMBL/GenBank/DDBJ whole genome shotgun (WGS) entry which is preliminary data.</text>
</comment>
<proteinExistence type="predicted"/>
<reference evidence="1" key="1">
    <citation type="submission" date="2019-08" db="EMBL/GenBank/DDBJ databases">
        <authorList>
            <person name="Kucharzyk K."/>
            <person name="Murdoch R.W."/>
            <person name="Higgins S."/>
            <person name="Loffler F."/>
        </authorList>
    </citation>
    <scope>NUCLEOTIDE SEQUENCE</scope>
</reference>
<dbReference type="AlphaFoldDB" id="A0A645BN79"/>
<accession>A0A645BN79</accession>
<name>A0A645BN79_9ZZZZ</name>
<dbReference type="EMBL" id="VSSQ01021251">
    <property type="protein sequence ID" value="MPM66705.1"/>
    <property type="molecule type" value="Genomic_DNA"/>
</dbReference>
<gene>
    <name evidence="1" type="ORF">SDC9_113616</name>
</gene>
<sequence>MHGGNGVARVDGALEGVGAIDLGDVADLRHVQLGSHARCDVLARCGSGEQDVAVVLCNRQNLGCDVLSRAVFQARAFGQDDLGDACDLRGGLCSSGCTFTGDEHMHIPTTCLGGGDDVQRGGLDRSVVVFCHDQNIHECGHFLFSLSVRSLWLRSSACPPAWPRPAP</sequence>